<dbReference type="SUPFAM" id="SSF88723">
    <property type="entry name" value="PIN domain-like"/>
    <property type="match status" value="1"/>
</dbReference>
<dbReference type="PANTHER" id="PTHR36173">
    <property type="entry name" value="RIBONUCLEASE VAPC16-RELATED"/>
    <property type="match status" value="1"/>
</dbReference>
<dbReference type="AlphaFoldDB" id="A0A382TRG7"/>
<name>A0A382TRG7_9ZZZZ</name>
<organism evidence="2">
    <name type="scientific">marine metagenome</name>
    <dbReference type="NCBI Taxonomy" id="408172"/>
    <lineage>
        <taxon>unclassified sequences</taxon>
        <taxon>metagenomes</taxon>
        <taxon>ecological metagenomes</taxon>
    </lineage>
</organism>
<dbReference type="Gene3D" id="3.40.50.1010">
    <property type="entry name" value="5'-nuclease"/>
    <property type="match status" value="1"/>
</dbReference>
<dbReference type="InterPro" id="IPR052919">
    <property type="entry name" value="TA_system_RNase"/>
</dbReference>
<dbReference type="CDD" id="cd09872">
    <property type="entry name" value="PIN_Sll0205-like"/>
    <property type="match status" value="1"/>
</dbReference>
<dbReference type="InterPro" id="IPR002716">
    <property type="entry name" value="PIN_dom"/>
</dbReference>
<feature type="domain" description="PIN" evidence="1">
    <location>
        <begin position="2"/>
        <end position="120"/>
    </location>
</feature>
<feature type="non-terminal residue" evidence="2">
    <location>
        <position position="1"/>
    </location>
</feature>
<evidence type="ECO:0000259" key="1">
    <source>
        <dbReference type="Pfam" id="PF01850"/>
    </source>
</evidence>
<proteinExistence type="predicted"/>
<accession>A0A382TRG7</accession>
<sequence length="126" mass="14314">VIVLDTNAVVYWTLDPDRLTPAAASALDDEDRRLVSSISIWEIGLKAKRGSLKLPLPIEEFVIRLKRVRGVEIMAVDDTTWLRNLDLDWPHRDPADRTIVATADLLGCPLVTSDETIRSFYRNSIW</sequence>
<dbReference type="InterPro" id="IPR029060">
    <property type="entry name" value="PIN-like_dom_sf"/>
</dbReference>
<dbReference type="PANTHER" id="PTHR36173:SF1">
    <property type="entry name" value="RIBONUCLEASE VAPC22"/>
    <property type="match status" value="1"/>
</dbReference>
<gene>
    <name evidence="2" type="ORF">METZ01_LOCUS377176</name>
</gene>
<reference evidence="2" key="1">
    <citation type="submission" date="2018-05" db="EMBL/GenBank/DDBJ databases">
        <authorList>
            <person name="Lanie J.A."/>
            <person name="Ng W.-L."/>
            <person name="Kazmierczak K.M."/>
            <person name="Andrzejewski T.M."/>
            <person name="Davidsen T.M."/>
            <person name="Wayne K.J."/>
            <person name="Tettelin H."/>
            <person name="Glass J.I."/>
            <person name="Rusch D."/>
            <person name="Podicherti R."/>
            <person name="Tsui H.-C.T."/>
            <person name="Winkler M.E."/>
        </authorList>
    </citation>
    <scope>NUCLEOTIDE SEQUENCE</scope>
</reference>
<evidence type="ECO:0000313" key="2">
    <source>
        <dbReference type="EMBL" id="SVD24322.1"/>
    </source>
</evidence>
<dbReference type="InterPro" id="IPR041705">
    <property type="entry name" value="PIN_Sll0205"/>
</dbReference>
<dbReference type="Pfam" id="PF01850">
    <property type="entry name" value="PIN"/>
    <property type="match status" value="1"/>
</dbReference>
<dbReference type="EMBL" id="UINC01138408">
    <property type="protein sequence ID" value="SVD24322.1"/>
    <property type="molecule type" value="Genomic_DNA"/>
</dbReference>
<protein>
    <recommendedName>
        <fullName evidence="1">PIN domain-containing protein</fullName>
    </recommendedName>
</protein>